<gene>
    <name evidence="2" type="ORF">ACFP56_06060</name>
</gene>
<evidence type="ECO:0000256" key="1">
    <source>
        <dbReference type="SAM" id="MobiDB-lite"/>
    </source>
</evidence>
<keyword evidence="3" id="KW-1185">Reference proteome</keyword>
<dbReference type="RefSeq" id="WP_379232273.1">
    <property type="nucleotide sequence ID" value="NZ_JBHSTE010000002.1"/>
</dbReference>
<sequence length="66" mass="7532">PPLPMKVQKFGFQDQEAWTLVENEERSVDVDYVSTAVFASVQDSPSITQQRESSSSKSNFLNYLFQ</sequence>
<dbReference type="EMBL" id="JBHSTE010000002">
    <property type="protein sequence ID" value="MFC6332180.1"/>
    <property type="molecule type" value="Genomic_DNA"/>
</dbReference>
<accession>A0ABW1V4A2</accession>
<comment type="caution">
    <text evidence="2">The sequence shown here is derived from an EMBL/GenBank/DDBJ whole genome shotgun (WGS) entry which is preliminary data.</text>
</comment>
<reference evidence="3" key="1">
    <citation type="journal article" date="2019" name="Int. J. Syst. Evol. Microbiol.">
        <title>The Global Catalogue of Microorganisms (GCM) 10K type strain sequencing project: providing services to taxonomists for standard genome sequencing and annotation.</title>
        <authorList>
            <consortium name="The Broad Institute Genomics Platform"/>
            <consortium name="The Broad Institute Genome Sequencing Center for Infectious Disease"/>
            <person name="Wu L."/>
            <person name="Ma J."/>
        </authorList>
    </citation>
    <scope>NUCLEOTIDE SEQUENCE [LARGE SCALE GENOMIC DNA]</scope>
    <source>
        <strain evidence="3">PCU 280</strain>
    </source>
</reference>
<name>A0ABW1V4A2_9BACL</name>
<feature type="non-terminal residue" evidence="2">
    <location>
        <position position="1"/>
    </location>
</feature>
<proteinExistence type="predicted"/>
<evidence type="ECO:0000313" key="2">
    <source>
        <dbReference type="EMBL" id="MFC6332180.1"/>
    </source>
</evidence>
<dbReference type="Proteomes" id="UP001596233">
    <property type="component" value="Unassembled WGS sequence"/>
</dbReference>
<protein>
    <submittedName>
        <fullName evidence="2">Uncharacterized protein</fullName>
    </submittedName>
</protein>
<organism evidence="2 3">
    <name type="scientific">Paenibacillus septentrionalis</name>
    <dbReference type="NCBI Taxonomy" id="429342"/>
    <lineage>
        <taxon>Bacteria</taxon>
        <taxon>Bacillati</taxon>
        <taxon>Bacillota</taxon>
        <taxon>Bacilli</taxon>
        <taxon>Bacillales</taxon>
        <taxon>Paenibacillaceae</taxon>
        <taxon>Paenibacillus</taxon>
    </lineage>
</organism>
<evidence type="ECO:0000313" key="3">
    <source>
        <dbReference type="Proteomes" id="UP001596233"/>
    </source>
</evidence>
<feature type="region of interest" description="Disordered" evidence="1">
    <location>
        <begin position="44"/>
        <end position="66"/>
    </location>
</feature>